<feature type="region of interest" description="Disordered" evidence="1">
    <location>
        <begin position="331"/>
        <end position="361"/>
    </location>
</feature>
<proteinExistence type="predicted"/>
<dbReference type="EMBL" id="JAKJXP020000048">
    <property type="protein sequence ID" value="KAK7751558.1"/>
    <property type="molecule type" value="Genomic_DNA"/>
</dbReference>
<accession>A0AAN9UPP9</accession>
<feature type="region of interest" description="Disordered" evidence="1">
    <location>
        <begin position="126"/>
        <end position="149"/>
    </location>
</feature>
<comment type="caution">
    <text evidence="2">The sequence shown here is derived from an EMBL/GenBank/DDBJ whole genome shotgun (WGS) entry which is preliminary data.</text>
</comment>
<dbReference type="AlphaFoldDB" id="A0AAN9UPP9"/>
<keyword evidence="3" id="KW-1185">Reference proteome</keyword>
<feature type="compositionally biased region" description="Pro residues" evidence="1">
    <location>
        <begin position="134"/>
        <end position="148"/>
    </location>
</feature>
<name>A0AAN9UPP9_9PEZI</name>
<organism evidence="2 3">
    <name type="scientific">Diatrype stigma</name>
    <dbReference type="NCBI Taxonomy" id="117547"/>
    <lineage>
        <taxon>Eukaryota</taxon>
        <taxon>Fungi</taxon>
        <taxon>Dikarya</taxon>
        <taxon>Ascomycota</taxon>
        <taxon>Pezizomycotina</taxon>
        <taxon>Sordariomycetes</taxon>
        <taxon>Xylariomycetidae</taxon>
        <taxon>Xylariales</taxon>
        <taxon>Diatrypaceae</taxon>
        <taxon>Diatrype</taxon>
    </lineage>
</organism>
<reference evidence="2 3" key="1">
    <citation type="submission" date="2024-02" db="EMBL/GenBank/DDBJ databases">
        <title>De novo assembly and annotation of 12 fungi associated with fruit tree decline syndrome in Ontario, Canada.</title>
        <authorList>
            <person name="Sulman M."/>
            <person name="Ellouze W."/>
            <person name="Ilyukhin E."/>
        </authorList>
    </citation>
    <scope>NUCLEOTIDE SEQUENCE [LARGE SCALE GENOMIC DNA]</scope>
    <source>
        <strain evidence="2 3">M11/M66-122</strain>
    </source>
</reference>
<evidence type="ECO:0000313" key="2">
    <source>
        <dbReference type="EMBL" id="KAK7751558.1"/>
    </source>
</evidence>
<evidence type="ECO:0000256" key="1">
    <source>
        <dbReference type="SAM" id="MobiDB-lite"/>
    </source>
</evidence>
<dbReference type="Proteomes" id="UP001320420">
    <property type="component" value="Unassembled WGS sequence"/>
</dbReference>
<evidence type="ECO:0000313" key="3">
    <source>
        <dbReference type="Proteomes" id="UP001320420"/>
    </source>
</evidence>
<sequence length="617" mass="71203">MTKVLATQHLLATPPRIVHVIEDFELAEDEVDDFRRARRHYPRPDWTWDGFRWTYLYERFQREFQADALGMAQKLHSDIAYFAHNWRDPLRDARHHRFRVEQEDDQDGTAQPPLLLRQTLLKEHGFTSSRARAPPSPWPPTPSTPPIPAHWLAQQPAVAFELLRSTHLRSEAPIPALLHTCSDSRAALVDAGYELAFGTRSSPGGRTWFHFGRDALYVEPRPFVFEYLHHDAYYDAFGHEGEPPMAAVERGALLAGGWWDVGPFLSRDLRRVRRVVLGHCCNNTGERFLRQLPGAVANLLPLLPDLRELLLEAWTQNIFDAWIYPRRKGAGAKEEGEDSGDKQQPPPRPPPKKARNSRMWLPQRSFAKDREKHHYNRRAEDGRGTQPWRCFRVEEIDALGPMYWKDFFVEGNLVYEAAPYLLRPFVDIRNQRLNSYRYQEQLEFSSSSSSSSPSEPRASASFAYMWPPTGPSIFERRAREIKQTLLSQVQNQNPDRRISIPAVSFVHVGTEAAARWYCDGRHTFWRYFVALQRGFARDKPLLPPLASVGVAEPPPPFRIRWRVPPEDFSEVFREVEASDAATVDAYESQGGKYGSSFALQIWYLAHIMVPEPSRELF</sequence>
<protein>
    <submittedName>
        <fullName evidence="2">Uncharacterized protein</fullName>
    </submittedName>
</protein>
<gene>
    <name evidence="2" type="ORF">SLS62_006508</name>
</gene>